<keyword evidence="11" id="KW-1015">Disulfide bond</keyword>
<accession>A0A8J2JQA6</accession>
<evidence type="ECO:0000256" key="6">
    <source>
        <dbReference type="ARBA" id="ARBA00012595"/>
    </source>
</evidence>
<evidence type="ECO:0000256" key="5">
    <source>
        <dbReference type="ARBA" id="ARBA00011245"/>
    </source>
</evidence>
<evidence type="ECO:0000313" key="18">
    <source>
        <dbReference type="Proteomes" id="UP000708208"/>
    </source>
</evidence>
<dbReference type="EC" id="3.2.1.1" evidence="6"/>
<evidence type="ECO:0000256" key="14">
    <source>
        <dbReference type="ARBA" id="ARBA00023295"/>
    </source>
</evidence>
<dbReference type="InterPro" id="IPR006048">
    <property type="entry name" value="A-amylase/branching_C"/>
</dbReference>
<evidence type="ECO:0000259" key="15">
    <source>
        <dbReference type="SMART" id="SM00632"/>
    </source>
</evidence>
<comment type="cofactor">
    <cofactor evidence="3">
        <name>chloride</name>
        <dbReference type="ChEBI" id="CHEBI:17996"/>
    </cofactor>
</comment>
<dbReference type="FunFam" id="2.60.40.1180:FF:000020">
    <property type="entry name" value="Pancreatic alpha-amylase"/>
    <property type="match status" value="1"/>
</dbReference>
<evidence type="ECO:0000256" key="3">
    <source>
        <dbReference type="ARBA" id="ARBA00001923"/>
    </source>
</evidence>
<reference evidence="17" key="1">
    <citation type="submission" date="2021-06" db="EMBL/GenBank/DDBJ databases">
        <authorList>
            <person name="Hodson N. C."/>
            <person name="Mongue J. A."/>
            <person name="Jaron S. K."/>
        </authorList>
    </citation>
    <scope>NUCLEOTIDE SEQUENCE</scope>
</reference>
<comment type="subunit">
    <text evidence="5">Monomer.</text>
</comment>
<comment type="caution">
    <text evidence="17">The sequence shown here is derived from an EMBL/GenBank/DDBJ whole genome shotgun (WGS) entry which is preliminary data.</text>
</comment>
<keyword evidence="13" id="KW-0119">Carbohydrate metabolism</keyword>
<gene>
    <name evidence="17" type="ORF">AFUS01_LOCUS2567</name>
</gene>
<evidence type="ECO:0000256" key="1">
    <source>
        <dbReference type="ARBA" id="ARBA00000548"/>
    </source>
</evidence>
<evidence type="ECO:0000256" key="13">
    <source>
        <dbReference type="ARBA" id="ARBA00023277"/>
    </source>
</evidence>
<dbReference type="GO" id="GO:0004556">
    <property type="term" value="F:alpha-amylase activity"/>
    <property type="evidence" value="ECO:0007669"/>
    <property type="project" value="UniProtKB-EC"/>
</dbReference>
<evidence type="ECO:0000313" key="17">
    <source>
        <dbReference type="EMBL" id="CAG7678323.1"/>
    </source>
</evidence>
<evidence type="ECO:0000256" key="11">
    <source>
        <dbReference type="ARBA" id="ARBA00023157"/>
    </source>
</evidence>
<organism evidence="17 18">
    <name type="scientific">Allacma fusca</name>
    <dbReference type="NCBI Taxonomy" id="39272"/>
    <lineage>
        <taxon>Eukaryota</taxon>
        <taxon>Metazoa</taxon>
        <taxon>Ecdysozoa</taxon>
        <taxon>Arthropoda</taxon>
        <taxon>Hexapoda</taxon>
        <taxon>Collembola</taxon>
        <taxon>Symphypleona</taxon>
        <taxon>Sminthuridae</taxon>
        <taxon>Allacma</taxon>
    </lineage>
</organism>
<dbReference type="InterPro" id="IPR006047">
    <property type="entry name" value="GH13_cat_dom"/>
</dbReference>
<dbReference type="SMART" id="SM00632">
    <property type="entry name" value="Aamy_C"/>
    <property type="match status" value="1"/>
</dbReference>
<dbReference type="PANTHER" id="PTHR43447">
    <property type="entry name" value="ALPHA-AMYLASE"/>
    <property type="match status" value="1"/>
</dbReference>
<dbReference type="GO" id="GO:0046872">
    <property type="term" value="F:metal ion binding"/>
    <property type="evidence" value="ECO:0007669"/>
    <property type="project" value="UniProtKB-KW"/>
</dbReference>
<comment type="similarity">
    <text evidence="4">Belongs to the glycosyl hydrolase 13 family.</text>
</comment>
<evidence type="ECO:0000256" key="2">
    <source>
        <dbReference type="ARBA" id="ARBA00001913"/>
    </source>
</evidence>
<evidence type="ECO:0000256" key="8">
    <source>
        <dbReference type="ARBA" id="ARBA00022729"/>
    </source>
</evidence>
<keyword evidence="7" id="KW-0479">Metal-binding</keyword>
<dbReference type="OrthoDB" id="550577at2759"/>
<dbReference type="SMART" id="SM00642">
    <property type="entry name" value="Aamy"/>
    <property type="match status" value="1"/>
</dbReference>
<keyword evidence="18" id="KW-1185">Reference proteome</keyword>
<evidence type="ECO:0000259" key="16">
    <source>
        <dbReference type="SMART" id="SM00642"/>
    </source>
</evidence>
<sequence>VSPPNENLILTGNGEMRPWYERYQPVSYKLETRSGTEHEFQSMVRRCNNAGVRIYVDAIINHMTGSAGKGVGTGGSSYDADILSFPAVPYSSTDFNGPNQCPSRSGDIDDFSDPIQVRNCRLVGLNDLNQAVPWVRDRTVDFLNKLSGYGVAGFRVDAAKHMWPGDLNIMFERLNTLPTDQGFPSGARPFIFQEVIDFGGESISASEYIGHGRVCEFKASASIAGVIRKNDGQQLKYVKNWGEGWGFLPEGTSVVFVDNHDNQRVHNGLTLTYKTPRMYKMAQAFSLAWPYGVTRVMSSYYWDEGSDWVGPPHDSNYNILPVTINPDMTCGDGWMCEHRWRQIFNMARFRNVVKGTSVQGWWDNDSNQIGFSRGNRGFIAINNDNFVLDRTFNTGLPGGIYCDVISGSLSDGTCSGKFITVGNDGSAQIYISNTDEDPMIAIHAEAKL</sequence>
<evidence type="ECO:0000256" key="7">
    <source>
        <dbReference type="ARBA" id="ARBA00022723"/>
    </source>
</evidence>
<dbReference type="Pfam" id="PF02806">
    <property type="entry name" value="Alpha-amylase_C"/>
    <property type="match status" value="1"/>
</dbReference>
<keyword evidence="14" id="KW-0326">Glycosidase</keyword>
<dbReference type="EMBL" id="CAJVCH010014756">
    <property type="protein sequence ID" value="CAG7678323.1"/>
    <property type="molecule type" value="Genomic_DNA"/>
</dbReference>
<dbReference type="Proteomes" id="UP000708208">
    <property type="component" value="Unassembled WGS sequence"/>
</dbReference>
<keyword evidence="9" id="KW-0378">Hydrolase</keyword>
<dbReference type="InterPro" id="IPR031319">
    <property type="entry name" value="A-amylase_C"/>
</dbReference>
<dbReference type="Pfam" id="PF00128">
    <property type="entry name" value="Alpha-amylase"/>
    <property type="match status" value="1"/>
</dbReference>
<evidence type="ECO:0000256" key="4">
    <source>
        <dbReference type="ARBA" id="ARBA00008061"/>
    </source>
</evidence>
<feature type="non-terminal residue" evidence="17">
    <location>
        <position position="1"/>
    </location>
</feature>
<protein>
    <recommendedName>
        <fullName evidence="6">alpha-amylase</fullName>
        <ecNumber evidence="6">3.2.1.1</ecNumber>
    </recommendedName>
</protein>
<comment type="catalytic activity">
    <reaction evidence="1">
        <text>Endohydrolysis of (1-&gt;4)-alpha-D-glucosidic linkages in polysaccharides containing three or more (1-&gt;4)-alpha-linked D-glucose units.</text>
        <dbReference type="EC" id="3.2.1.1"/>
    </reaction>
</comment>
<dbReference type="AlphaFoldDB" id="A0A8J2JQA6"/>
<evidence type="ECO:0000256" key="10">
    <source>
        <dbReference type="ARBA" id="ARBA00022837"/>
    </source>
</evidence>
<keyword evidence="12" id="KW-0868">Chloride</keyword>
<evidence type="ECO:0000256" key="9">
    <source>
        <dbReference type="ARBA" id="ARBA00022801"/>
    </source>
</evidence>
<feature type="domain" description="Glycosyl hydrolase family 13 catalytic" evidence="16">
    <location>
        <begin position="1"/>
        <end position="350"/>
    </location>
</feature>
<feature type="domain" description="Alpha-amylase C-terminal" evidence="15">
    <location>
        <begin position="359"/>
        <end position="447"/>
    </location>
</feature>
<keyword evidence="10" id="KW-0106">Calcium</keyword>
<evidence type="ECO:0000256" key="12">
    <source>
        <dbReference type="ARBA" id="ARBA00023214"/>
    </source>
</evidence>
<keyword evidence="8" id="KW-0732">Signal</keyword>
<name>A0A8J2JQA6_9HEXA</name>
<dbReference type="GO" id="GO:0005975">
    <property type="term" value="P:carbohydrate metabolic process"/>
    <property type="evidence" value="ECO:0007669"/>
    <property type="project" value="InterPro"/>
</dbReference>
<dbReference type="CDD" id="cd11317">
    <property type="entry name" value="AmyAc_bac_euk_AmyA"/>
    <property type="match status" value="1"/>
</dbReference>
<proteinExistence type="inferred from homology"/>
<comment type="cofactor">
    <cofactor evidence="2">
        <name>Ca(2+)</name>
        <dbReference type="ChEBI" id="CHEBI:29108"/>
    </cofactor>
</comment>